<dbReference type="KEGG" id="sje:AAV35_012660"/>
<dbReference type="OrthoDB" id="1697005at2"/>
<evidence type="ECO:0000313" key="5">
    <source>
        <dbReference type="Proteomes" id="UP000092654"/>
    </source>
</evidence>
<reference evidence="2" key="3">
    <citation type="submission" date="2016-11" db="EMBL/GenBank/DDBJ databases">
        <title>Salimicrobium jeotgali MJ3, isolated from Myulchi jeot, a traditional Korean fermented seafood.</title>
        <authorList>
            <person name="Kim K.H."/>
            <person name="Jeon C.O."/>
            <person name="Jin H.M."/>
        </authorList>
    </citation>
    <scope>NUCLEOTIDE SEQUENCE</scope>
    <source>
        <strain evidence="2">MJ3</strain>
    </source>
</reference>
<evidence type="ECO:0000313" key="4">
    <source>
        <dbReference type="Proteomes" id="UP000011746"/>
    </source>
</evidence>
<dbReference type="InterPro" id="IPR054252">
    <property type="entry name" value="Pam3_gp18"/>
</dbReference>
<reference evidence="5" key="2">
    <citation type="submission" date="2015-06" db="EMBL/GenBank/DDBJ databases">
        <title>Salimicrobium jeotgali MJ3, isolated from Myulchi jeot, a traditional Korean fermented seafood.</title>
        <authorList>
            <person name="Kim K.H."/>
            <person name="Jeon C.O."/>
            <person name="Jin H.M."/>
        </authorList>
    </citation>
    <scope>NUCLEOTIDE SEQUENCE [LARGE SCALE GENOMIC DNA]</scope>
    <source>
        <strain evidence="5">MJ3</strain>
    </source>
</reference>
<dbReference type="EMBL" id="CP011361">
    <property type="protein sequence ID" value="AKG05520.1"/>
    <property type="molecule type" value="Genomic_DNA"/>
</dbReference>
<dbReference type="EMBL" id="AMPQ01000045">
    <property type="protein sequence ID" value="EKE30494.1"/>
    <property type="molecule type" value="Genomic_DNA"/>
</dbReference>
<keyword evidence="4" id="KW-1185">Reference proteome</keyword>
<dbReference type="PATRIC" id="fig|1230341.3.peg.2748"/>
<reference evidence="3 4" key="1">
    <citation type="journal article" date="2012" name="J. Bacteriol.">
        <title>Draft Genome Sequence of Salimicrobium sp. Strain MJ3, Isolated from Myulchi-Jeot, Korean Fermented Seafood.</title>
        <authorList>
            <person name="Lee S.H."/>
            <person name="Jung J.Y."/>
            <person name="Jeon C.O."/>
        </authorList>
    </citation>
    <scope>NUCLEOTIDE SEQUENCE [LARGE SCALE GENOMIC DNA]</scope>
    <source>
        <strain evidence="3 4">MJ3</strain>
    </source>
</reference>
<dbReference type="Pfam" id="PF22479">
    <property type="entry name" value="Pam3_gp18"/>
    <property type="match status" value="1"/>
</dbReference>
<evidence type="ECO:0000313" key="3">
    <source>
        <dbReference type="EMBL" id="EKE30494.1"/>
    </source>
</evidence>
<dbReference type="Proteomes" id="UP000011746">
    <property type="component" value="Unassembled WGS sequence"/>
</dbReference>
<name>K2GJ50_9BACI</name>
<evidence type="ECO:0000259" key="1">
    <source>
        <dbReference type="Pfam" id="PF22479"/>
    </source>
</evidence>
<gene>
    <name evidence="2" type="ORF">AAV35_012660</name>
    <name evidence="3" type="ORF">MJ3_13674</name>
</gene>
<dbReference type="STRING" id="1230341.AAV35_012660"/>
<organism evidence="3 4">
    <name type="scientific">Salimicrobium jeotgali</name>
    <dbReference type="NCBI Taxonomy" id="1230341"/>
    <lineage>
        <taxon>Bacteria</taxon>
        <taxon>Bacillati</taxon>
        <taxon>Bacillota</taxon>
        <taxon>Bacilli</taxon>
        <taxon>Bacillales</taxon>
        <taxon>Bacillaceae</taxon>
        <taxon>Salimicrobium</taxon>
    </lineage>
</organism>
<dbReference type="RefSeq" id="WP_008592688.1">
    <property type="nucleotide sequence ID" value="NZ_AMPQ01000045.1"/>
</dbReference>
<dbReference type="Proteomes" id="UP000092654">
    <property type="component" value="Chromosome"/>
</dbReference>
<dbReference type="eggNOG" id="ENOG5032YB6">
    <property type="taxonomic scope" value="Bacteria"/>
</dbReference>
<protein>
    <recommendedName>
        <fullName evidence="1">Cyanophage baseplate Pam3 plug gp18 domain-containing protein</fullName>
    </recommendedName>
</protein>
<evidence type="ECO:0000313" key="2">
    <source>
        <dbReference type="EMBL" id="AKG05520.1"/>
    </source>
</evidence>
<proteinExistence type="predicted"/>
<dbReference type="AlphaFoldDB" id="K2GJ50"/>
<feature type="domain" description="Cyanophage baseplate Pam3 plug gp18" evidence="1">
    <location>
        <begin position="4"/>
        <end position="103"/>
    </location>
</feature>
<accession>K2GJ50</accession>
<sequence length="104" mass="11840">MKNEYIPIDKELCPYEFSIQIGVELFRIEVLYNDVGDFFSVSLYREEEALVLGEKLVYGVPLFADMYTQAFPAPTIVPLDESGEENTVTYDNLGDSVFLVVDNQ</sequence>